<proteinExistence type="predicted"/>
<dbReference type="RefSeq" id="WP_158186952.1">
    <property type="nucleotide sequence ID" value="NZ_CP046902.1"/>
</dbReference>
<reference evidence="3 4" key="1">
    <citation type="submission" date="2019-12" db="EMBL/GenBank/DDBJ databases">
        <title>Complete genome sequence of Pseudomonas stutzeri.</title>
        <authorList>
            <person name="Lim S.R."/>
            <person name="Kim J.H."/>
        </authorList>
    </citation>
    <scope>NUCLEOTIDE SEQUENCE [LARGE SCALE GENOMIC DNA]</scope>
    <source>
        <strain evidence="3 4">PM101005</strain>
    </source>
</reference>
<feature type="region of interest" description="Disordered" evidence="1">
    <location>
        <begin position="125"/>
        <end position="147"/>
    </location>
</feature>
<keyword evidence="2" id="KW-1133">Transmembrane helix</keyword>
<keyword evidence="2" id="KW-0472">Membrane</keyword>
<dbReference type="AlphaFoldDB" id="A0A6I6LKJ9"/>
<evidence type="ECO:0000256" key="2">
    <source>
        <dbReference type="SAM" id="Phobius"/>
    </source>
</evidence>
<feature type="transmembrane region" description="Helical" evidence="2">
    <location>
        <begin position="25"/>
        <end position="47"/>
    </location>
</feature>
<dbReference type="OrthoDB" id="6871963at2"/>
<organism evidence="3 4">
    <name type="scientific">Stutzerimonas stutzeri</name>
    <name type="common">Pseudomonas stutzeri</name>
    <dbReference type="NCBI Taxonomy" id="316"/>
    <lineage>
        <taxon>Bacteria</taxon>
        <taxon>Pseudomonadati</taxon>
        <taxon>Pseudomonadota</taxon>
        <taxon>Gammaproteobacteria</taxon>
        <taxon>Pseudomonadales</taxon>
        <taxon>Pseudomonadaceae</taxon>
        <taxon>Stutzerimonas</taxon>
    </lineage>
</organism>
<gene>
    <name evidence="3" type="ORF">GQA94_04515</name>
</gene>
<evidence type="ECO:0000313" key="3">
    <source>
        <dbReference type="EMBL" id="QGZ29367.1"/>
    </source>
</evidence>
<keyword evidence="2" id="KW-0812">Transmembrane</keyword>
<sequence>MKADCNDAPEYITRRPRKSRRLAKLIPGLIGTIITLVVLQMAGSAFLKGTVQGIAEKRIQPKPAPVAEITRAEPAATKDWDRLVEEVAASGATPQPQSPQPLAVTTESPSKRTVFNDKNYKARGADNVLSFQEPPQPIERKKTTGNKEVIVVGQKRSMKDQACWPYKDGSIEERNCRARVGLNYRD</sequence>
<evidence type="ECO:0000313" key="4">
    <source>
        <dbReference type="Proteomes" id="UP000438983"/>
    </source>
</evidence>
<dbReference type="EMBL" id="CP046902">
    <property type="protein sequence ID" value="QGZ29367.1"/>
    <property type="molecule type" value="Genomic_DNA"/>
</dbReference>
<name>A0A6I6LKJ9_STUST</name>
<feature type="region of interest" description="Disordered" evidence="1">
    <location>
        <begin position="88"/>
        <end position="110"/>
    </location>
</feature>
<protein>
    <submittedName>
        <fullName evidence="3">Uncharacterized protein</fullName>
    </submittedName>
</protein>
<evidence type="ECO:0000256" key="1">
    <source>
        <dbReference type="SAM" id="MobiDB-lite"/>
    </source>
</evidence>
<accession>A0A6I6LKJ9</accession>
<dbReference type="Proteomes" id="UP000438983">
    <property type="component" value="Chromosome"/>
</dbReference>